<sequence>MTGTRRPRVLAALVLVSLFLWPVPASADPGASAAPAEGAPGTVVQVRGAGWPVGVSVQVSVCGRNAVNGSVDCDQPGAVTAPVGPDGVVTAGLTVSAPPVPCPCVIHMVTPSGSEKMTVDIPFTVLGHKTADVVKQENPARIDVVDAELRGSGGVSELFGWRTKRTLVLTVRNNGPDPVTDAPLVVGWGADATAESPLTAPPTGTIEPGATAVYRVPVELPPASYGTFLVGGRFAGQTEFEVKFTTYPYLLFAVNLVALLALLAGVRAALRRRRTRSRGAAADVPFPAAPKAAPRSLDQTALLTYLESNARRADGETLVIDKPSLVAYLNGPPLLDSQALDRFLNDGGSDASR</sequence>
<keyword evidence="2" id="KW-0732">Signal</keyword>
<protein>
    <submittedName>
        <fullName evidence="3">Uncharacterized protein</fullName>
    </submittedName>
</protein>
<proteinExistence type="predicted"/>
<evidence type="ECO:0000313" key="4">
    <source>
        <dbReference type="Proteomes" id="UP001501842"/>
    </source>
</evidence>
<dbReference type="SUPFAM" id="SSF49319">
    <property type="entry name" value="Actinoxanthin-like"/>
    <property type="match status" value="1"/>
</dbReference>
<dbReference type="EMBL" id="BAAATZ010000019">
    <property type="protein sequence ID" value="GAA2730754.1"/>
    <property type="molecule type" value="Genomic_DNA"/>
</dbReference>
<evidence type="ECO:0000313" key="3">
    <source>
        <dbReference type="EMBL" id="GAA2730754.1"/>
    </source>
</evidence>
<dbReference type="Proteomes" id="UP001501842">
    <property type="component" value="Unassembled WGS sequence"/>
</dbReference>
<reference evidence="4" key="1">
    <citation type="journal article" date="2019" name="Int. J. Syst. Evol. Microbiol.">
        <title>The Global Catalogue of Microorganisms (GCM) 10K type strain sequencing project: providing services to taxonomists for standard genome sequencing and annotation.</title>
        <authorList>
            <consortium name="The Broad Institute Genomics Platform"/>
            <consortium name="The Broad Institute Genome Sequencing Center for Infectious Disease"/>
            <person name="Wu L."/>
            <person name="Ma J."/>
        </authorList>
    </citation>
    <scope>NUCLEOTIDE SEQUENCE [LARGE SCALE GENOMIC DNA]</scope>
    <source>
        <strain evidence="4">JCM 8201</strain>
    </source>
</reference>
<feature type="chain" id="PRO_5047319518" evidence="2">
    <location>
        <begin position="28"/>
        <end position="353"/>
    </location>
</feature>
<comment type="caution">
    <text evidence="3">The sequence shown here is derived from an EMBL/GenBank/DDBJ whole genome shotgun (WGS) entry which is preliminary data.</text>
</comment>
<keyword evidence="1" id="KW-1133">Transmembrane helix</keyword>
<evidence type="ECO:0000256" key="2">
    <source>
        <dbReference type="SAM" id="SignalP"/>
    </source>
</evidence>
<evidence type="ECO:0000256" key="1">
    <source>
        <dbReference type="SAM" id="Phobius"/>
    </source>
</evidence>
<accession>A0ABP6GT05</accession>
<dbReference type="RefSeq" id="WP_344452548.1">
    <property type="nucleotide sequence ID" value="NZ_BAAATZ010000019.1"/>
</dbReference>
<feature type="signal peptide" evidence="2">
    <location>
        <begin position="1"/>
        <end position="27"/>
    </location>
</feature>
<organism evidence="3 4">
    <name type="scientific">Actinocorallia aurantiaca</name>
    <dbReference type="NCBI Taxonomy" id="46204"/>
    <lineage>
        <taxon>Bacteria</taxon>
        <taxon>Bacillati</taxon>
        <taxon>Actinomycetota</taxon>
        <taxon>Actinomycetes</taxon>
        <taxon>Streptosporangiales</taxon>
        <taxon>Thermomonosporaceae</taxon>
        <taxon>Actinocorallia</taxon>
    </lineage>
</organism>
<dbReference type="InterPro" id="IPR027273">
    <property type="entry name" value="Neocarzinostatin-like"/>
</dbReference>
<keyword evidence="1" id="KW-0812">Transmembrane</keyword>
<feature type="transmembrane region" description="Helical" evidence="1">
    <location>
        <begin position="247"/>
        <end position="270"/>
    </location>
</feature>
<keyword evidence="1" id="KW-0472">Membrane</keyword>
<gene>
    <name evidence="3" type="ORF">GCM10010439_44510</name>
</gene>
<name>A0ABP6GT05_9ACTN</name>
<dbReference type="Gene3D" id="2.60.40.230">
    <property type="entry name" value="Neocarzinostatin-like"/>
    <property type="match status" value="1"/>
</dbReference>
<keyword evidence="4" id="KW-1185">Reference proteome</keyword>